<comment type="catalytic activity">
    <reaction evidence="11">
        <text>L-seryl-[protein] + ATP = O-phospho-L-seryl-[protein] + ADP + H(+)</text>
        <dbReference type="Rhea" id="RHEA:17989"/>
        <dbReference type="Rhea" id="RHEA-COMP:9863"/>
        <dbReference type="Rhea" id="RHEA-COMP:11604"/>
        <dbReference type="ChEBI" id="CHEBI:15378"/>
        <dbReference type="ChEBI" id="CHEBI:29999"/>
        <dbReference type="ChEBI" id="CHEBI:30616"/>
        <dbReference type="ChEBI" id="CHEBI:83421"/>
        <dbReference type="ChEBI" id="CHEBI:456216"/>
        <dbReference type="EC" id="2.7.11.1"/>
    </reaction>
</comment>
<dbReference type="InterPro" id="IPR011009">
    <property type="entry name" value="Kinase-like_dom_sf"/>
</dbReference>
<dbReference type="GeneID" id="98157309"/>
<name>A0ABR4JCE4_9EURO</name>
<dbReference type="EC" id="2.7.11.1" evidence="4"/>
<dbReference type="EMBL" id="JBFXLR010000094">
    <property type="protein sequence ID" value="KAL2837679.1"/>
    <property type="molecule type" value="Genomic_DNA"/>
</dbReference>
<dbReference type="Gene3D" id="1.10.510.10">
    <property type="entry name" value="Transferase(Phosphotransferase) domain 1"/>
    <property type="match status" value="1"/>
</dbReference>
<accession>A0ABR4JCE4</accession>
<evidence type="ECO:0000256" key="3">
    <source>
        <dbReference type="ARBA" id="ARBA00011534"/>
    </source>
</evidence>
<dbReference type="Pfam" id="PF07714">
    <property type="entry name" value="PK_Tyr_Ser-Thr"/>
    <property type="match status" value="1"/>
</dbReference>
<evidence type="ECO:0000256" key="1">
    <source>
        <dbReference type="ARBA" id="ARBA00003747"/>
    </source>
</evidence>
<evidence type="ECO:0000256" key="5">
    <source>
        <dbReference type="ARBA" id="ARBA00013948"/>
    </source>
</evidence>
<evidence type="ECO:0000256" key="10">
    <source>
        <dbReference type="ARBA" id="ARBA00047899"/>
    </source>
</evidence>
<reference evidence="13 14" key="1">
    <citation type="submission" date="2024-07" db="EMBL/GenBank/DDBJ databases">
        <title>Section-level genome sequencing and comparative genomics of Aspergillus sections Usti and Cavernicolus.</title>
        <authorList>
            <consortium name="Lawrence Berkeley National Laboratory"/>
            <person name="Nybo J.L."/>
            <person name="Vesth T.C."/>
            <person name="Theobald S."/>
            <person name="Frisvad J.C."/>
            <person name="Larsen T.O."/>
            <person name="Kjaerboelling I."/>
            <person name="Rothschild-Mancinelli K."/>
            <person name="Lyhne E.K."/>
            <person name="Kogle M.E."/>
            <person name="Barry K."/>
            <person name="Clum A."/>
            <person name="Na H."/>
            <person name="Ledsgaard L."/>
            <person name="Lin J."/>
            <person name="Lipzen A."/>
            <person name="Kuo A."/>
            <person name="Riley R."/>
            <person name="Mondo S."/>
            <person name="LaButti K."/>
            <person name="Haridas S."/>
            <person name="Pangalinan J."/>
            <person name="Salamov A.A."/>
            <person name="Simmons B.A."/>
            <person name="Magnuson J.K."/>
            <person name="Chen J."/>
            <person name="Drula E."/>
            <person name="Henrissat B."/>
            <person name="Wiebenga A."/>
            <person name="Lubbers R.J."/>
            <person name="Gomes A.C."/>
            <person name="Macurrencykelacurrency M.R."/>
            <person name="Stajich J."/>
            <person name="Grigoriev I.V."/>
            <person name="Mortensen U.H."/>
            <person name="De vries R.P."/>
            <person name="Baker S.E."/>
            <person name="Andersen M.R."/>
        </authorList>
    </citation>
    <scope>NUCLEOTIDE SEQUENCE [LARGE SCALE GENOMIC DNA]</scope>
    <source>
        <strain evidence="13 14">CBS 756.74</strain>
    </source>
</reference>
<keyword evidence="7" id="KW-0779">Telomere</keyword>
<evidence type="ECO:0000256" key="8">
    <source>
        <dbReference type="ARBA" id="ARBA00030980"/>
    </source>
</evidence>
<comment type="function">
    <text evidence="1">Component of the EKC/KEOPS complex that is required for the formation of a threonylcarbamoyl group on adenosine at position 37 (t(6)A37) in tRNAs that read codons beginning with adenine. The complex is probably involved in the transfer of the threonylcarbamoyl moiety of threonylcarbamoyl-AMP (TC-AMP) to the N6 group of A37. BUD32 has ATPase activity in the context of the EKC/KEOPS complex and likely plays a supporting role to the catalytic subunit KAE1. The EKC/KEOPS complex also promotes both telomere uncapping and telomere elongation. The complex is required for efficient recruitment of transcriptional coactivators.</text>
</comment>
<gene>
    <name evidence="13" type="ORF">BJX68DRAFT_249614</name>
</gene>
<protein>
    <recommendedName>
        <fullName evidence="6">EKC/KEOPS complex subunit BUD32</fullName>
        <ecNumber evidence="4">2.7.11.1</ecNumber>
    </recommendedName>
    <alternativeName>
        <fullName evidence="8 9">Atypical Serine/threonine protein kinase BUD32</fullName>
    </alternativeName>
    <alternativeName>
        <fullName evidence="5">EKC/KEOPS complex subunit bud32</fullName>
    </alternativeName>
</protein>
<dbReference type="Proteomes" id="UP001610444">
    <property type="component" value="Unassembled WGS sequence"/>
</dbReference>
<evidence type="ECO:0000256" key="7">
    <source>
        <dbReference type="ARBA" id="ARBA00022895"/>
    </source>
</evidence>
<feature type="domain" description="Protein kinase" evidence="12">
    <location>
        <begin position="1"/>
        <end position="177"/>
    </location>
</feature>
<dbReference type="InterPro" id="IPR008266">
    <property type="entry name" value="Tyr_kinase_AS"/>
</dbReference>
<dbReference type="PROSITE" id="PS50011">
    <property type="entry name" value="PROTEIN_KINASE_DOM"/>
    <property type="match status" value="1"/>
</dbReference>
<evidence type="ECO:0000259" key="12">
    <source>
        <dbReference type="PROSITE" id="PS50011"/>
    </source>
</evidence>
<comment type="subunit">
    <text evidence="3">Component of the EKC/KEOPS complex composed of at least BUD32, CGI121, GON7, KAE1 and PCC1; the whole complex dimerizes.</text>
</comment>
<evidence type="ECO:0000256" key="6">
    <source>
        <dbReference type="ARBA" id="ARBA00019973"/>
    </source>
</evidence>
<keyword evidence="14" id="KW-1185">Reference proteome</keyword>
<dbReference type="PROSITE" id="PS00109">
    <property type="entry name" value="PROTEIN_KINASE_TYR"/>
    <property type="match status" value="1"/>
</dbReference>
<organism evidence="13 14">
    <name type="scientific">Aspergillus pseudodeflectus</name>
    <dbReference type="NCBI Taxonomy" id="176178"/>
    <lineage>
        <taxon>Eukaryota</taxon>
        <taxon>Fungi</taxon>
        <taxon>Dikarya</taxon>
        <taxon>Ascomycota</taxon>
        <taxon>Pezizomycotina</taxon>
        <taxon>Eurotiomycetes</taxon>
        <taxon>Eurotiomycetidae</taxon>
        <taxon>Eurotiales</taxon>
        <taxon>Aspergillaceae</taxon>
        <taxon>Aspergillus</taxon>
        <taxon>Aspergillus subgen. Nidulantes</taxon>
    </lineage>
</organism>
<dbReference type="InterPro" id="IPR000719">
    <property type="entry name" value="Prot_kinase_dom"/>
</dbReference>
<proteinExistence type="predicted"/>
<evidence type="ECO:0000256" key="2">
    <source>
        <dbReference type="ARBA" id="ARBA00004574"/>
    </source>
</evidence>
<dbReference type="InterPro" id="IPR050167">
    <property type="entry name" value="Ser_Thr_protein_kinase"/>
</dbReference>
<dbReference type="PANTHER" id="PTHR23257">
    <property type="entry name" value="SERINE-THREONINE PROTEIN KINASE"/>
    <property type="match status" value="1"/>
</dbReference>
<dbReference type="RefSeq" id="XP_070892658.1">
    <property type="nucleotide sequence ID" value="XM_071042145.1"/>
</dbReference>
<comment type="subcellular location">
    <subcellularLocation>
        <location evidence="2">Chromosome</location>
        <location evidence="2">Telomere</location>
    </subcellularLocation>
</comment>
<evidence type="ECO:0000313" key="14">
    <source>
        <dbReference type="Proteomes" id="UP001610444"/>
    </source>
</evidence>
<dbReference type="PANTHER" id="PTHR23257:SF974">
    <property type="entry name" value="RECEPTOR-INTERACTING SERINE_THREONINE-PROTEIN KINASE 3"/>
    <property type="match status" value="1"/>
</dbReference>
<sequence length="177" mass="19765">MEYLENGNLKDYVYQNNQNIALQRRIQWCLQAAEGLSVLHGHNIIHCDLSPRNFLLDSDLNVRIADFGGASLSGSDPSATPATRFRHPGYDFNAAPLFQDDLFGLGSLIYFIMTGHYPYEDLPSDTVEHLYKVHNFPDVSSIIGGNIITQCWLRQAASAQSIYSSLAAIERDKSSKP</sequence>
<dbReference type="InterPro" id="IPR001245">
    <property type="entry name" value="Ser-Thr/Tyr_kinase_cat_dom"/>
</dbReference>
<evidence type="ECO:0000256" key="4">
    <source>
        <dbReference type="ARBA" id="ARBA00012513"/>
    </source>
</evidence>
<dbReference type="SUPFAM" id="SSF56112">
    <property type="entry name" value="Protein kinase-like (PK-like)"/>
    <property type="match status" value="1"/>
</dbReference>
<comment type="caution">
    <text evidence="13">The sequence shown here is derived from an EMBL/GenBank/DDBJ whole genome shotgun (WGS) entry which is preliminary data.</text>
</comment>
<evidence type="ECO:0000256" key="11">
    <source>
        <dbReference type="ARBA" id="ARBA00048679"/>
    </source>
</evidence>
<keyword evidence="7" id="KW-0158">Chromosome</keyword>
<evidence type="ECO:0000313" key="13">
    <source>
        <dbReference type="EMBL" id="KAL2837679.1"/>
    </source>
</evidence>
<evidence type="ECO:0000256" key="9">
    <source>
        <dbReference type="ARBA" id="ARBA00033194"/>
    </source>
</evidence>
<comment type="catalytic activity">
    <reaction evidence="10">
        <text>L-threonyl-[protein] + ATP = O-phospho-L-threonyl-[protein] + ADP + H(+)</text>
        <dbReference type="Rhea" id="RHEA:46608"/>
        <dbReference type="Rhea" id="RHEA-COMP:11060"/>
        <dbReference type="Rhea" id="RHEA-COMP:11605"/>
        <dbReference type="ChEBI" id="CHEBI:15378"/>
        <dbReference type="ChEBI" id="CHEBI:30013"/>
        <dbReference type="ChEBI" id="CHEBI:30616"/>
        <dbReference type="ChEBI" id="CHEBI:61977"/>
        <dbReference type="ChEBI" id="CHEBI:456216"/>
        <dbReference type="EC" id="2.7.11.1"/>
    </reaction>
</comment>